<organism evidence="2 3">
    <name type="scientific">Myceligenerans crystallogenes</name>
    <dbReference type="NCBI Taxonomy" id="316335"/>
    <lineage>
        <taxon>Bacteria</taxon>
        <taxon>Bacillati</taxon>
        <taxon>Actinomycetota</taxon>
        <taxon>Actinomycetes</taxon>
        <taxon>Micrococcales</taxon>
        <taxon>Promicromonosporaceae</taxon>
        <taxon>Myceligenerans</taxon>
    </lineage>
</organism>
<evidence type="ECO:0000313" key="3">
    <source>
        <dbReference type="Proteomes" id="UP001501094"/>
    </source>
</evidence>
<dbReference type="EMBL" id="BAAANL010000001">
    <property type="protein sequence ID" value="GAA1852998.1"/>
    <property type="molecule type" value="Genomic_DNA"/>
</dbReference>
<keyword evidence="1" id="KW-1133">Transmembrane helix</keyword>
<reference evidence="3" key="1">
    <citation type="journal article" date="2019" name="Int. J. Syst. Evol. Microbiol.">
        <title>The Global Catalogue of Microorganisms (GCM) 10K type strain sequencing project: providing services to taxonomists for standard genome sequencing and annotation.</title>
        <authorList>
            <consortium name="The Broad Institute Genomics Platform"/>
            <consortium name="The Broad Institute Genome Sequencing Center for Infectious Disease"/>
            <person name="Wu L."/>
            <person name="Ma J."/>
        </authorList>
    </citation>
    <scope>NUCLEOTIDE SEQUENCE [LARGE SCALE GENOMIC DNA]</scope>
    <source>
        <strain evidence="3">JCM 14326</strain>
    </source>
</reference>
<evidence type="ECO:0000256" key="1">
    <source>
        <dbReference type="SAM" id="Phobius"/>
    </source>
</evidence>
<feature type="transmembrane region" description="Helical" evidence="1">
    <location>
        <begin position="28"/>
        <end position="50"/>
    </location>
</feature>
<comment type="caution">
    <text evidence="2">The sequence shown here is derived from an EMBL/GenBank/DDBJ whole genome shotgun (WGS) entry which is preliminary data.</text>
</comment>
<sequence>MVLLSHSAHDTAGDATPRRRPVRRALKYLVATAVVGTGATVGVVLLLNHLSGTAPLTERCAAVLDGTDWYLSPAQADNAALITGTAMRRGLPARAATIALATAQQESKLINIEHGDRDSLGLFQQRPSMGWGTQAEILDPVYSTNAFYDGLVKVEGYEDMAITVAAQEVQRSGYPDAYARHEVRSRAWASSLTGHSPAALTCEIAPVEESETLRESAARDVVVGRLGRDLGLGPTGAMPGGATVEVDAAPLVQGEPARAGWSVAQWAVAAAAETNVIEVRVGDRVWTRESAEWTAAGKALDPGLVRITPAVAG</sequence>
<keyword evidence="1" id="KW-0812">Transmembrane</keyword>
<dbReference type="RefSeq" id="WP_344099544.1">
    <property type="nucleotide sequence ID" value="NZ_BAAANL010000001.1"/>
</dbReference>
<evidence type="ECO:0000313" key="2">
    <source>
        <dbReference type="EMBL" id="GAA1852998.1"/>
    </source>
</evidence>
<gene>
    <name evidence="2" type="ORF">GCM10009751_07020</name>
</gene>
<keyword evidence="1" id="KW-0472">Membrane</keyword>
<protein>
    <recommendedName>
        <fullName evidence="4">Heavy metal transporter</fullName>
    </recommendedName>
</protein>
<evidence type="ECO:0008006" key="4">
    <source>
        <dbReference type="Google" id="ProtNLM"/>
    </source>
</evidence>
<accession>A0ABP4ZE20</accession>
<name>A0ABP4ZE20_9MICO</name>
<keyword evidence="3" id="KW-1185">Reference proteome</keyword>
<proteinExistence type="predicted"/>
<dbReference type="Proteomes" id="UP001501094">
    <property type="component" value="Unassembled WGS sequence"/>
</dbReference>